<protein>
    <submittedName>
        <fullName evidence="2">Uncharacterized protein</fullName>
    </submittedName>
</protein>
<feature type="compositionally biased region" description="Basic and acidic residues" evidence="1">
    <location>
        <begin position="90"/>
        <end position="102"/>
    </location>
</feature>
<evidence type="ECO:0000256" key="1">
    <source>
        <dbReference type="SAM" id="MobiDB-lite"/>
    </source>
</evidence>
<reference evidence="2" key="1">
    <citation type="submission" date="2024-03" db="EMBL/GenBank/DDBJ databases">
        <title>WGS assembly of Saponaria officinalis var. Norfolk2.</title>
        <authorList>
            <person name="Jenkins J."/>
            <person name="Shu S."/>
            <person name="Grimwood J."/>
            <person name="Barry K."/>
            <person name="Goodstein D."/>
            <person name="Schmutz J."/>
            <person name="Leebens-Mack J."/>
            <person name="Osbourn A."/>
        </authorList>
    </citation>
    <scope>NUCLEOTIDE SEQUENCE [LARGE SCALE GENOMIC DNA]</scope>
    <source>
        <strain evidence="2">JIC</strain>
    </source>
</reference>
<dbReference type="Proteomes" id="UP001443914">
    <property type="component" value="Unassembled WGS sequence"/>
</dbReference>
<organism evidence="2 3">
    <name type="scientific">Saponaria officinalis</name>
    <name type="common">Common soapwort</name>
    <name type="synonym">Lychnis saponaria</name>
    <dbReference type="NCBI Taxonomy" id="3572"/>
    <lineage>
        <taxon>Eukaryota</taxon>
        <taxon>Viridiplantae</taxon>
        <taxon>Streptophyta</taxon>
        <taxon>Embryophyta</taxon>
        <taxon>Tracheophyta</taxon>
        <taxon>Spermatophyta</taxon>
        <taxon>Magnoliopsida</taxon>
        <taxon>eudicotyledons</taxon>
        <taxon>Gunneridae</taxon>
        <taxon>Pentapetalae</taxon>
        <taxon>Caryophyllales</taxon>
        <taxon>Caryophyllaceae</taxon>
        <taxon>Caryophylleae</taxon>
        <taxon>Saponaria</taxon>
    </lineage>
</organism>
<comment type="caution">
    <text evidence="2">The sequence shown here is derived from an EMBL/GenBank/DDBJ whole genome shotgun (WGS) entry which is preliminary data.</text>
</comment>
<dbReference type="EMBL" id="JBDFQZ010000008">
    <property type="protein sequence ID" value="KAK9697022.1"/>
    <property type="molecule type" value="Genomic_DNA"/>
</dbReference>
<feature type="compositionally biased region" description="Low complexity" evidence="1">
    <location>
        <begin position="103"/>
        <end position="112"/>
    </location>
</feature>
<feature type="compositionally biased region" description="Polar residues" evidence="1">
    <location>
        <begin position="23"/>
        <end position="34"/>
    </location>
</feature>
<proteinExistence type="predicted"/>
<gene>
    <name evidence="2" type="ORF">RND81_08G009900</name>
</gene>
<feature type="region of interest" description="Disordered" evidence="1">
    <location>
        <begin position="1"/>
        <end position="46"/>
    </location>
</feature>
<keyword evidence="3" id="KW-1185">Reference proteome</keyword>
<name>A0AAW1J1H0_SAPOF</name>
<dbReference type="AlphaFoldDB" id="A0AAW1J1H0"/>
<evidence type="ECO:0000313" key="3">
    <source>
        <dbReference type="Proteomes" id="UP001443914"/>
    </source>
</evidence>
<feature type="region of interest" description="Disordered" evidence="1">
    <location>
        <begin position="90"/>
        <end position="112"/>
    </location>
</feature>
<accession>A0AAW1J1H0</accession>
<evidence type="ECO:0000313" key="2">
    <source>
        <dbReference type="EMBL" id="KAK9697022.1"/>
    </source>
</evidence>
<sequence>MDESWRMTMGTTDSRRTHRRRQSVGSRASNSETEFQPEDFDDVFGGPPRSVLARKLSADFTASEWFYQEVFGESVAGKLAVKEGKRLPEFRIPEQRRSKEKSSSMSKSKSTSSSVLSFEEVSPFRSPGMVAVGEEDAALSSFTSRLRPLNVPNRWSSTSTTSTTIPKCKNNKHELPTFGCNDTTYTINNTSFTTNNYMINNFIFGFPHPPPIPNHENINLNANNNNNNNNNNNFDNIQLTVDNYHLRPRSPSSTLSSFRHDNESENKINFSFDDNMSYQPQAIREDEDDDEDGDEIMSSSYIIEMNSHTSEANNSEAIDIDEAIAWAKEQFRG</sequence>